<accession>A0A8J5I5M7</accession>
<evidence type="ECO:0000313" key="3">
    <source>
        <dbReference type="Proteomes" id="UP000709295"/>
    </source>
</evidence>
<proteinExistence type="predicted"/>
<gene>
    <name evidence="2" type="ORF">JG688_00017612</name>
</gene>
<keyword evidence="3" id="KW-1185">Reference proteome</keyword>
<comment type="caution">
    <text evidence="2">The sequence shown here is derived from an EMBL/GenBank/DDBJ whole genome shotgun (WGS) entry which is preliminary data.</text>
</comment>
<evidence type="ECO:0000313" key="2">
    <source>
        <dbReference type="EMBL" id="KAG6943416.1"/>
    </source>
</evidence>
<dbReference type="Proteomes" id="UP000709295">
    <property type="component" value="Unassembled WGS sequence"/>
</dbReference>
<name>A0A8J5I5M7_9STRA</name>
<evidence type="ECO:0000256" key="1">
    <source>
        <dbReference type="SAM" id="MobiDB-lite"/>
    </source>
</evidence>
<feature type="region of interest" description="Disordered" evidence="1">
    <location>
        <begin position="102"/>
        <end position="133"/>
    </location>
</feature>
<feature type="non-terminal residue" evidence="2">
    <location>
        <position position="133"/>
    </location>
</feature>
<reference evidence="2" key="1">
    <citation type="submission" date="2021-01" db="EMBL/GenBank/DDBJ databases">
        <title>Phytophthora aleatoria, a newly-described species from Pinus radiata is distinct from Phytophthora cactorum isolates based on comparative genomics.</title>
        <authorList>
            <person name="Mcdougal R."/>
            <person name="Panda P."/>
            <person name="Williams N."/>
            <person name="Studholme D.J."/>
        </authorList>
    </citation>
    <scope>NUCLEOTIDE SEQUENCE</scope>
    <source>
        <strain evidence="2">NZFS 4037</strain>
    </source>
</reference>
<feature type="compositionally biased region" description="Basic residues" evidence="1">
    <location>
        <begin position="124"/>
        <end position="133"/>
    </location>
</feature>
<protein>
    <submittedName>
        <fullName evidence="2">Uncharacterized protein</fullName>
    </submittedName>
</protein>
<organism evidence="2 3">
    <name type="scientific">Phytophthora aleatoria</name>
    <dbReference type="NCBI Taxonomy" id="2496075"/>
    <lineage>
        <taxon>Eukaryota</taxon>
        <taxon>Sar</taxon>
        <taxon>Stramenopiles</taxon>
        <taxon>Oomycota</taxon>
        <taxon>Peronosporomycetes</taxon>
        <taxon>Peronosporales</taxon>
        <taxon>Peronosporaceae</taxon>
        <taxon>Phytophthora</taxon>
    </lineage>
</organism>
<dbReference type="EMBL" id="JAENGY010002719">
    <property type="protein sequence ID" value="KAG6943416.1"/>
    <property type="molecule type" value="Genomic_DNA"/>
</dbReference>
<dbReference type="AlphaFoldDB" id="A0A8J5I5M7"/>
<sequence>ATCVSPRYNGPIAINDNQGAAHTTQQVNEWRNEDAQAKRRQRACKGCSALRSSDCNSVGPIYLCMKVRRKVRGVATTWWDIWHKEWSNGMMIPVENANSIRVRRKPSAADPGTPSVPRAPRTPASKKKRKTTT</sequence>